<dbReference type="FunFam" id="1.10.530.10:FF:000004">
    <property type="entry name" value="Membrane-bound lytic murein transglycosylase D"/>
    <property type="match status" value="1"/>
</dbReference>
<dbReference type="GO" id="GO:0016020">
    <property type="term" value="C:membrane"/>
    <property type="evidence" value="ECO:0007669"/>
    <property type="project" value="InterPro"/>
</dbReference>
<protein>
    <submittedName>
        <fullName evidence="3">Membrane-bound lytic murein transglycosylase D</fullName>
    </submittedName>
</protein>
<keyword evidence="4" id="KW-1185">Reference proteome</keyword>
<dbReference type="Pfam" id="PF06474">
    <property type="entry name" value="LPAM_MltD"/>
    <property type="match status" value="1"/>
</dbReference>
<feature type="domain" description="LysM" evidence="2">
    <location>
        <begin position="365"/>
        <end position="408"/>
    </location>
</feature>
<dbReference type="GO" id="GO:0000270">
    <property type="term" value="P:peptidoglycan metabolic process"/>
    <property type="evidence" value="ECO:0007669"/>
    <property type="project" value="InterPro"/>
</dbReference>
<evidence type="ECO:0000259" key="2">
    <source>
        <dbReference type="PROSITE" id="PS51782"/>
    </source>
</evidence>
<dbReference type="InterPro" id="IPR000189">
    <property type="entry name" value="Transglyc_AS"/>
</dbReference>
<comment type="similarity">
    <text evidence="1">Belongs to the transglycosylase Slt family.</text>
</comment>
<dbReference type="InterPro" id="IPR023346">
    <property type="entry name" value="Lysozyme-like_dom_sf"/>
</dbReference>
<dbReference type="CDD" id="cd00118">
    <property type="entry name" value="LysM"/>
    <property type="match status" value="2"/>
</dbReference>
<dbReference type="InterPro" id="IPR036779">
    <property type="entry name" value="LysM_dom_sf"/>
</dbReference>
<name>A0A239GNT7_9PSED</name>
<dbReference type="Pfam" id="PF01464">
    <property type="entry name" value="SLT"/>
    <property type="match status" value="1"/>
</dbReference>
<dbReference type="STRING" id="1215104.GCA_000730585_02167"/>
<proteinExistence type="inferred from homology"/>
<reference evidence="4" key="1">
    <citation type="submission" date="2017-06" db="EMBL/GenBank/DDBJ databases">
        <authorList>
            <person name="Varghese N."/>
            <person name="Submissions S."/>
        </authorList>
    </citation>
    <scope>NUCLEOTIDE SEQUENCE [LARGE SCALE GENOMIC DNA]</scope>
    <source>
        <strain evidence="4">DSM 22348</strain>
    </source>
</reference>
<sequence>MSSNSRRTLTPAALTRLAQAVALGLTATLVGCQSTSHMGDNESVRVHVQPRIKQKPVFVQAKPAEQVPQDVWERIRQGFQLQDDIGVNPRIEQQRLWFASNPTFLETAGDRGSLYIHYIVERLEERDMPLELALLPAIESAYNPMAYSRAHAVGLWQFIPSTGRHYNLRQTRFYDGRRDITASTNAALDYLSRLHDMFNGDWLLALAAYNAGEGTVSRAIERNERVGLPTDYWNLPLPQETRDYVPKLLALSQVVLTPEAYGVNLNPIANEPYFEAVAIKDRLDLSRVAALAEIDEDELFQLNPAFKKRMTVDGPQQLLVPTAKAQLLTSSLSSMKPEELLALQPKAAVFEAALAEASAPAARSVRYRVKRGDSLGSIAKANRVSVKDLQRWNKISGNRLKAGQTLVLQSSQPITVASATKSVSAGGNGKQRATQYKVKKGDSLYLVAKRFNVEMQHLKRWNPRSGQALKPGQTLTVYLPHQ</sequence>
<dbReference type="PROSITE" id="PS51257">
    <property type="entry name" value="PROKAR_LIPOPROTEIN"/>
    <property type="match status" value="1"/>
</dbReference>
<dbReference type="SUPFAM" id="SSF53955">
    <property type="entry name" value="Lysozyme-like"/>
    <property type="match status" value="1"/>
</dbReference>
<gene>
    <name evidence="3" type="ORF">SAMN05444352_11375</name>
</gene>
<dbReference type="OrthoDB" id="9815002at2"/>
<feature type="domain" description="LysM" evidence="2">
    <location>
        <begin position="434"/>
        <end position="477"/>
    </location>
</feature>
<dbReference type="InterPro" id="IPR008258">
    <property type="entry name" value="Transglycosylase_SLT_dom_1"/>
</dbReference>
<evidence type="ECO:0000256" key="1">
    <source>
        <dbReference type="ARBA" id="ARBA00007734"/>
    </source>
</evidence>
<accession>A0A239GNT7</accession>
<dbReference type="PANTHER" id="PTHR33734">
    <property type="entry name" value="LYSM DOMAIN-CONTAINING GPI-ANCHORED PROTEIN 2"/>
    <property type="match status" value="1"/>
</dbReference>
<dbReference type="GO" id="GO:0008932">
    <property type="term" value="F:lytic endotransglycosylase activity"/>
    <property type="evidence" value="ECO:0007669"/>
    <property type="project" value="TreeGrafter"/>
</dbReference>
<dbReference type="Gene3D" id="1.10.530.10">
    <property type="match status" value="1"/>
</dbReference>
<dbReference type="SMART" id="SM00257">
    <property type="entry name" value="LysM"/>
    <property type="match status" value="2"/>
</dbReference>
<evidence type="ECO:0000313" key="4">
    <source>
        <dbReference type="Proteomes" id="UP000198407"/>
    </source>
</evidence>
<dbReference type="InterPro" id="IPR018392">
    <property type="entry name" value="LysM"/>
</dbReference>
<dbReference type="EMBL" id="FZOL01000013">
    <property type="protein sequence ID" value="SNS70472.1"/>
    <property type="molecule type" value="Genomic_DNA"/>
</dbReference>
<dbReference type="PROSITE" id="PS00922">
    <property type="entry name" value="TRANSGLYCOSYLASE"/>
    <property type="match status" value="1"/>
</dbReference>
<dbReference type="InterPro" id="IPR010511">
    <property type="entry name" value="MltD_lipid-attach"/>
</dbReference>
<dbReference type="Proteomes" id="UP000198407">
    <property type="component" value="Unassembled WGS sequence"/>
</dbReference>
<dbReference type="PANTHER" id="PTHR33734:SF22">
    <property type="entry name" value="MEMBRANE-BOUND LYTIC MUREIN TRANSGLYCOSYLASE D"/>
    <property type="match status" value="1"/>
</dbReference>
<dbReference type="RefSeq" id="WP_042126268.1">
    <property type="nucleotide sequence ID" value="NZ_FZOL01000013.1"/>
</dbReference>
<dbReference type="Gene3D" id="3.10.350.10">
    <property type="entry name" value="LysM domain"/>
    <property type="match status" value="2"/>
</dbReference>
<evidence type="ECO:0000313" key="3">
    <source>
        <dbReference type="EMBL" id="SNS70472.1"/>
    </source>
</evidence>
<dbReference type="Pfam" id="PF01476">
    <property type="entry name" value="LysM"/>
    <property type="match status" value="2"/>
</dbReference>
<dbReference type="SUPFAM" id="SSF54106">
    <property type="entry name" value="LysM domain"/>
    <property type="match status" value="2"/>
</dbReference>
<dbReference type="CDD" id="cd16894">
    <property type="entry name" value="MltD-like"/>
    <property type="match status" value="1"/>
</dbReference>
<organism evidence="3 4">
    <name type="scientific">Pseudomonas japonica</name>
    <dbReference type="NCBI Taxonomy" id="256466"/>
    <lineage>
        <taxon>Bacteria</taxon>
        <taxon>Pseudomonadati</taxon>
        <taxon>Pseudomonadota</taxon>
        <taxon>Gammaproteobacteria</taxon>
        <taxon>Pseudomonadales</taxon>
        <taxon>Pseudomonadaceae</taxon>
        <taxon>Pseudomonas</taxon>
    </lineage>
</organism>
<dbReference type="AlphaFoldDB" id="A0A239GNT7"/>
<dbReference type="PROSITE" id="PS51782">
    <property type="entry name" value="LYSM"/>
    <property type="match status" value="2"/>
</dbReference>